<evidence type="ECO:0000256" key="1">
    <source>
        <dbReference type="SAM" id="MobiDB-lite"/>
    </source>
</evidence>
<feature type="compositionally biased region" description="Polar residues" evidence="1">
    <location>
        <begin position="683"/>
        <end position="692"/>
    </location>
</feature>
<feature type="region of interest" description="Disordered" evidence="1">
    <location>
        <begin position="489"/>
        <end position="511"/>
    </location>
</feature>
<comment type="caution">
    <text evidence="3">The sequence shown here is derived from an EMBL/GenBank/DDBJ whole genome shotgun (WGS) entry which is preliminary data.</text>
</comment>
<feature type="compositionally biased region" description="Low complexity" evidence="1">
    <location>
        <begin position="495"/>
        <end position="511"/>
    </location>
</feature>
<proteinExistence type="predicted"/>
<reference evidence="3 4" key="1">
    <citation type="submission" date="2022-11" db="EMBL/GenBank/DDBJ databases">
        <title>Viruses from the air-sea interface of a natural surface slick.</title>
        <authorList>
            <person name="Rahlff J."/>
            <person name="Holmfeldt K."/>
        </authorList>
    </citation>
    <scope>NUCLEOTIDE SEQUENCE [LARGE SCALE GENOMIC DNA]</scope>
    <source>
        <strain evidence="3 4">SMS4</strain>
    </source>
</reference>
<accession>A0ABT9HUR9</accession>
<gene>
    <name evidence="3" type="ORF">ORJ04_02805</name>
</gene>
<dbReference type="PANTHER" id="PTHR37533:SF2">
    <property type="entry name" value="FLAGELLAR HOOK-LENGTH CONTROL PROTEIN"/>
    <property type="match status" value="1"/>
</dbReference>
<evidence type="ECO:0000313" key="3">
    <source>
        <dbReference type="EMBL" id="MDP5134873.1"/>
    </source>
</evidence>
<feature type="region of interest" description="Disordered" evidence="1">
    <location>
        <begin position="316"/>
        <end position="355"/>
    </location>
</feature>
<feature type="compositionally biased region" description="Low complexity" evidence="1">
    <location>
        <begin position="665"/>
        <end position="674"/>
    </location>
</feature>
<dbReference type="InterPro" id="IPR038610">
    <property type="entry name" value="FliK-like_C_sf"/>
</dbReference>
<keyword evidence="3" id="KW-0969">Cilium</keyword>
<dbReference type="Gene3D" id="3.30.750.140">
    <property type="match status" value="1"/>
</dbReference>
<feature type="compositionally biased region" description="Polar residues" evidence="1">
    <location>
        <begin position="251"/>
        <end position="260"/>
    </location>
</feature>
<dbReference type="Pfam" id="PF02120">
    <property type="entry name" value="Flg_hook"/>
    <property type="match status" value="1"/>
</dbReference>
<keyword evidence="3" id="KW-0282">Flagellum</keyword>
<sequence>MTQGLQISILMTGTDLALKSDNAWSGADSDKPGIMFGDILSDAAQPAKNSPANSALRQLPAGISVLSEISQAILGDVPLTDDINSEGAGALTASILGQIALKDRTLAAANAAAKPDVSAEDDTLLNNSEADVVEHLAEASDNSNELADEAVLKQASTAAQDAQNKTQATTATQTDKILSNSAQQQIAGDKTAKLTSDESVNMAAIDSAANAKANQSNAVNDAADNEVERQQALSAAKAQANAGAVKDNLTELPSDTADNNTKNHDTDKSLVDRNELKQTLASLKGKVETLNAETGAEHKKPVSAADLTATSQQTILSESGTTATSESDAVQQSKAAQQSGEAHHQTTASTVSSRYAQPLISKNGNSESVSPIKVEQRLTAASGEQDAALSALQLTTEQIGSENDLPLAEAAIDDVKKPSLIEQDTPGARAQMLNSAELVASQSVETNAPTIAAQIAKADVAGQAGTETKPGNRAGAALSAEANVNLSAGNKASEQSAQQQNSQQQQGQHGNTAQIFEQLQTAAEQHQHSAAKLTSEPVTPRQDVLFGSSLQAAELRQQSAIQKSAAKSPAEQLKQSLNLQQTDAAGQLRERVSLMVRQNIQVAEIRLDPAGLGQMQIKIDMQQDQASVQFVVQQPQAKELLEQQLPRLREMLQQQGIALTEGNVQQQSQQQDRQMAQRDSQDGNSMSQQAGSDASDINGPSETVQITTSINERLVDYYA</sequence>
<feature type="compositionally biased region" description="Low complexity" evidence="1">
    <location>
        <begin position="233"/>
        <end position="244"/>
    </location>
</feature>
<dbReference type="InterPro" id="IPR052563">
    <property type="entry name" value="FliK"/>
</dbReference>
<dbReference type="EMBL" id="JAPJDZ010000004">
    <property type="protein sequence ID" value="MDP5134873.1"/>
    <property type="molecule type" value="Genomic_DNA"/>
</dbReference>
<evidence type="ECO:0000259" key="2">
    <source>
        <dbReference type="Pfam" id="PF02120"/>
    </source>
</evidence>
<dbReference type="InterPro" id="IPR021136">
    <property type="entry name" value="Flagellar_hook_control-like_C"/>
</dbReference>
<dbReference type="PANTHER" id="PTHR37533">
    <property type="entry name" value="FLAGELLAR HOOK-LENGTH CONTROL PROTEIN"/>
    <property type="match status" value="1"/>
</dbReference>
<feature type="compositionally biased region" description="Basic and acidic residues" evidence="1">
    <location>
        <begin position="261"/>
        <end position="273"/>
    </location>
</feature>
<keyword evidence="3" id="KW-0966">Cell projection</keyword>
<protein>
    <submittedName>
        <fullName evidence="3">Flagellar hook-length control protein FliK</fullName>
    </submittedName>
</protein>
<feature type="region of interest" description="Disordered" evidence="1">
    <location>
        <begin position="291"/>
        <end position="310"/>
    </location>
</feature>
<dbReference type="Proteomes" id="UP001231109">
    <property type="component" value="Unassembled WGS sequence"/>
</dbReference>
<keyword evidence="4" id="KW-1185">Reference proteome</keyword>
<feature type="domain" description="Flagellar hook-length control protein-like C-terminal" evidence="2">
    <location>
        <begin position="590"/>
        <end position="672"/>
    </location>
</feature>
<evidence type="ECO:0000313" key="4">
    <source>
        <dbReference type="Proteomes" id="UP001231109"/>
    </source>
</evidence>
<feature type="region of interest" description="Disordered" evidence="1">
    <location>
        <begin position="661"/>
        <end position="705"/>
    </location>
</feature>
<feature type="region of interest" description="Disordered" evidence="1">
    <location>
        <begin position="233"/>
        <end position="273"/>
    </location>
</feature>
<name>A0ABT9HUR9_9GAMM</name>
<organism evidence="3 4">
    <name type="scientific">Rheinheimera baltica</name>
    <dbReference type="NCBI Taxonomy" id="67576"/>
    <lineage>
        <taxon>Bacteria</taxon>
        <taxon>Pseudomonadati</taxon>
        <taxon>Pseudomonadota</taxon>
        <taxon>Gammaproteobacteria</taxon>
        <taxon>Chromatiales</taxon>
        <taxon>Chromatiaceae</taxon>
        <taxon>Rheinheimera</taxon>
    </lineage>
</organism>
<dbReference type="CDD" id="cd17470">
    <property type="entry name" value="T3SS_Flik_C"/>
    <property type="match status" value="1"/>
</dbReference>
<dbReference type="RefSeq" id="WP_305973659.1">
    <property type="nucleotide sequence ID" value="NZ_JAPJDZ010000004.1"/>
</dbReference>